<dbReference type="Proteomes" id="UP000680206">
    <property type="component" value="Unassembled WGS sequence"/>
</dbReference>
<dbReference type="EMBL" id="JAGEPF010000051">
    <property type="protein sequence ID" value="MBO2465748.1"/>
    <property type="molecule type" value="Genomic_DNA"/>
</dbReference>
<name>A0ABS3S9R0_9ACTN</name>
<comment type="caution">
    <text evidence="2">The sequence shown here is derived from an EMBL/GenBank/DDBJ whole genome shotgun (WGS) entry which is preliminary data.</text>
</comment>
<feature type="region of interest" description="Disordered" evidence="1">
    <location>
        <begin position="25"/>
        <end position="52"/>
    </location>
</feature>
<keyword evidence="3" id="KW-1185">Reference proteome</keyword>
<dbReference type="InterPro" id="IPR029063">
    <property type="entry name" value="SAM-dependent_MTases_sf"/>
</dbReference>
<accession>A0ABS3S9R0</accession>
<evidence type="ECO:0000313" key="3">
    <source>
        <dbReference type="Proteomes" id="UP000680206"/>
    </source>
</evidence>
<dbReference type="SUPFAM" id="SSF53335">
    <property type="entry name" value="S-adenosyl-L-methionine-dependent methyltransferases"/>
    <property type="match status" value="1"/>
</dbReference>
<evidence type="ECO:0000256" key="1">
    <source>
        <dbReference type="SAM" id="MobiDB-lite"/>
    </source>
</evidence>
<feature type="compositionally biased region" description="Basic and acidic residues" evidence="1">
    <location>
        <begin position="37"/>
        <end position="52"/>
    </location>
</feature>
<gene>
    <name evidence="2" type="ORF">J4709_50150</name>
</gene>
<protein>
    <submittedName>
        <fullName evidence="2">Uncharacterized protein</fullName>
    </submittedName>
</protein>
<sequence>MTGTDQPKPTPATSARQFLPLTVWLCPDDTTDPPTPYDRRPGRGPDHRGAPARTCDRHLASISTGLARHLITTATRDGDVIAEAFTTNSATLRTAAQLDRHAIACVPHFPLARHIGAQLRRALPDDRLTRVQMRPCRADQMHRGIADHLGQVALVIAAPPTSSRTTAVPEPKPSRVRGGCPACLSDVLANSAFQARSFMPAAFRLLRPGGHLAVVTTARHHGGRLVDPAPGIIQHARTAGFRYTQHVIAIRVPIEGDTLLVQAGPTSLGQLRDIRSRALPPAARVHADVCVLTKPARINEGGAR</sequence>
<organism evidence="2 3">
    <name type="scientific">Actinomadura violacea</name>
    <dbReference type="NCBI Taxonomy" id="2819934"/>
    <lineage>
        <taxon>Bacteria</taxon>
        <taxon>Bacillati</taxon>
        <taxon>Actinomycetota</taxon>
        <taxon>Actinomycetes</taxon>
        <taxon>Streptosporangiales</taxon>
        <taxon>Thermomonosporaceae</taxon>
        <taxon>Actinomadura</taxon>
    </lineage>
</organism>
<reference evidence="2 3" key="1">
    <citation type="submission" date="2021-03" db="EMBL/GenBank/DDBJ databases">
        <title>Actinomadura violae sp. nov., isolated from lichen in Thailand.</title>
        <authorList>
            <person name="Kanchanasin P."/>
            <person name="Saeng-In P."/>
            <person name="Phongsopitanun W."/>
            <person name="Yuki M."/>
            <person name="Kudo T."/>
            <person name="Ohkuma M."/>
            <person name="Tanasupawat S."/>
        </authorList>
    </citation>
    <scope>NUCLEOTIDE SEQUENCE [LARGE SCALE GENOMIC DNA]</scope>
    <source>
        <strain evidence="2 3">LCR2-06</strain>
    </source>
</reference>
<proteinExistence type="predicted"/>
<dbReference type="RefSeq" id="WP_208252590.1">
    <property type="nucleotide sequence ID" value="NZ_JAGEPF010000051.1"/>
</dbReference>
<evidence type="ECO:0000313" key="2">
    <source>
        <dbReference type="EMBL" id="MBO2465748.1"/>
    </source>
</evidence>